<evidence type="ECO:0000313" key="3">
    <source>
        <dbReference type="EMBL" id="MBD7970723.1"/>
    </source>
</evidence>
<dbReference type="InterPro" id="IPR054515">
    <property type="entry name" value="YgxA-like_substrate-bd"/>
</dbReference>
<sequence>MELTNLSFLSEESDNQGVVGAIAYPHSGEHFHGSLMQDFEVYVLILHEDSSLHNKIRHSIIGELRYQIVYMDWVQLNRYLITGEDRSVTGAFMDGDILWDRDEKLHLLREYVLAFGSKMRKQKMFYEFSCFLNTYVEAKRWLADGQVIDAYQCILKSLKHWARIVVIERGIPPERAVWAQIRDMDRAVYKLYDELIASEETLEQRVELTLLACEFSVMSKMESCSELLLEVLRKSNHPASLAELMIHPDLLYIHEELPLMLRKLVHRSIIKETGSWIPSLTESGREIRYFVN</sequence>
<gene>
    <name evidence="3" type="ORF">H9647_21900</name>
</gene>
<reference evidence="3 4" key="1">
    <citation type="submission" date="2020-08" db="EMBL/GenBank/DDBJ databases">
        <title>A Genomic Blueprint of the Chicken Gut Microbiome.</title>
        <authorList>
            <person name="Gilroy R."/>
            <person name="Ravi A."/>
            <person name="Getino M."/>
            <person name="Pursley I."/>
            <person name="Horton D.L."/>
            <person name="Alikhan N.-F."/>
            <person name="Baker D."/>
            <person name="Gharbi K."/>
            <person name="Hall N."/>
            <person name="Watson M."/>
            <person name="Adriaenssens E.M."/>
            <person name="Foster-Nyarko E."/>
            <person name="Jarju S."/>
            <person name="Secka A."/>
            <person name="Antonio M."/>
            <person name="Oren A."/>
            <person name="Chaudhuri R."/>
            <person name="La Ragione R.M."/>
            <person name="Hildebrand F."/>
            <person name="Pallen M.J."/>
        </authorList>
    </citation>
    <scope>NUCLEOTIDE SEQUENCE [LARGE SCALE GENOMIC DNA]</scope>
    <source>
        <strain evidence="3 4">Sa2BVA9</strain>
    </source>
</reference>
<evidence type="ECO:0000259" key="2">
    <source>
        <dbReference type="Pfam" id="PF22339"/>
    </source>
</evidence>
<keyword evidence="4" id="KW-1185">Reference proteome</keyword>
<dbReference type="InterPro" id="IPR029348">
    <property type="entry name" value="NTF-like"/>
</dbReference>
<dbReference type="RefSeq" id="WP_191804069.1">
    <property type="nucleotide sequence ID" value="NZ_JACSQL010000014.1"/>
</dbReference>
<accession>A0ABR8T5A4</accession>
<dbReference type="Pfam" id="PF22339">
    <property type="entry name" value="YgxA-like_sub_bind"/>
    <property type="match status" value="1"/>
</dbReference>
<dbReference type="InterPro" id="IPR043519">
    <property type="entry name" value="NT_sf"/>
</dbReference>
<comment type="caution">
    <text evidence="3">The sequence shown here is derived from an EMBL/GenBank/DDBJ whole genome shotgun (WGS) entry which is preliminary data.</text>
</comment>
<proteinExistence type="predicted"/>
<evidence type="ECO:0000259" key="1">
    <source>
        <dbReference type="Pfam" id="PF14540"/>
    </source>
</evidence>
<dbReference type="Pfam" id="PF14540">
    <property type="entry name" value="NTF-like"/>
    <property type="match status" value="1"/>
</dbReference>
<protein>
    <recommendedName>
        <fullName evidence="5">Nucleotidyltransferase-like domain-containing protein</fullName>
    </recommendedName>
</protein>
<feature type="domain" description="YgxA-like substrate binding" evidence="2">
    <location>
        <begin position="122"/>
        <end position="220"/>
    </location>
</feature>
<dbReference type="EMBL" id="JACSQL010000014">
    <property type="protein sequence ID" value="MBD7970723.1"/>
    <property type="molecule type" value="Genomic_DNA"/>
</dbReference>
<dbReference type="Proteomes" id="UP000608071">
    <property type="component" value="Unassembled WGS sequence"/>
</dbReference>
<dbReference type="Gene3D" id="3.30.460.10">
    <property type="entry name" value="Beta Polymerase, domain 2"/>
    <property type="match status" value="1"/>
</dbReference>
<organism evidence="3 4">
    <name type="scientific">Paenibacillus gallinarum</name>
    <dbReference type="NCBI Taxonomy" id="2762232"/>
    <lineage>
        <taxon>Bacteria</taxon>
        <taxon>Bacillati</taxon>
        <taxon>Bacillota</taxon>
        <taxon>Bacilli</taxon>
        <taxon>Bacillales</taxon>
        <taxon>Paenibacillaceae</taxon>
        <taxon>Paenibacillus</taxon>
    </lineage>
</organism>
<name>A0ABR8T5A4_9BACL</name>
<evidence type="ECO:0000313" key="4">
    <source>
        <dbReference type="Proteomes" id="UP000608071"/>
    </source>
</evidence>
<feature type="domain" description="Nucleotidyltransferase-like" evidence="1">
    <location>
        <begin position="31"/>
        <end position="120"/>
    </location>
</feature>
<dbReference type="Gene3D" id="1.20.120.330">
    <property type="entry name" value="Nucleotidyltransferases domain 2"/>
    <property type="match status" value="1"/>
</dbReference>
<evidence type="ECO:0008006" key="5">
    <source>
        <dbReference type="Google" id="ProtNLM"/>
    </source>
</evidence>